<feature type="transmembrane region" description="Helical" evidence="1">
    <location>
        <begin position="111"/>
        <end position="133"/>
    </location>
</feature>
<dbReference type="PANTHER" id="PTHR43849:SF2">
    <property type="entry name" value="BLL3936 PROTEIN"/>
    <property type="match status" value="1"/>
</dbReference>
<keyword evidence="1" id="KW-0812">Transmembrane</keyword>
<dbReference type="PhylomeDB" id="O29619"/>
<dbReference type="HOGENOM" id="CLU_007041_3_1_2"/>
<accession>O29619</accession>
<organism evidence="3 4">
    <name type="scientific">Archaeoglobus fulgidus (strain ATCC 49558 / DSM 4304 / JCM 9628 / NBRC 100126 / VC-16)</name>
    <dbReference type="NCBI Taxonomy" id="224325"/>
    <lineage>
        <taxon>Archaea</taxon>
        <taxon>Methanobacteriati</taxon>
        <taxon>Methanobacteriota</taxon>
        <taxon>Archaeoglobi</taxon>
        <taxon>Archaeoglobales</taxon>
        <taxon>Archaeoglobaceae</taxon>
        <taxon>Archaeoglobus</taxon>
    </lineage>
</organism>
<dbReference type="InterPro" id="IPR011853">
    <property type="entry name" value="TRAP_DctM-Dct_fused"/>
</dbReference>
<dbReference type="InterPro" id="IPR010656">
    <property type="entry name" value="DctM"/>
</dbReference>
<feature type="domain" description="TRAP C4-dicarboxylate transport system permease DctM subunit" evidence="2">
    <location>
        <begin position="128"/>
        <end position="598"/>
    </location>
</feature>
<name>O29619_ARCFU</name>
<evidence type="ECO:0000313" key="4">
    <source>
        <dbReference type="Proteomes" id="UP000002199"/>
    </source>
</evidence>
<feature type="transmembrane region" description="Helical" evidence="1">
    <location>
        <begin position="312"/>
        <end position="333"/>
    </location>
</feature>
<evidence type="ECO:0000259" key="2">
    <source>
        <dbReference type="Pfam" id="PF06808"/>
    </source>
</evidence>
<evidence type="ECO:0000313" key="3">
    <source>
        <dbReference type="EMBL" id="AAB90599.1"/>
    </source>
</evidence>
<keyword evidence="4" id="KW-1185">Reference proteome</keyword>
<dbReference type="PANTHER" id="PTHR43849">
    <property type="entry name" value="BLL3936 PROTEIN"/>
    <property type="match status" value="1"/>
</dbReference>
<dbReference type="EnsemblBacteria" id="AAB90599">
    <property type="protein sequence ID" value="AAB90599"/>
    <property type="gene ID" value="AF_0636"/>
</dbReference>
<sequence>MVLMGEAEVDVTELEKKFLHERDLKGRYALIVSAVAIVFSTFHVINGSFTGLLQHDIVKSVHLAFAIALAFLIYPLSKKRTETKIPFYDFILAAVGFYVAFYLAMNYKELLFRAAIGYTPFDFFIAVLAVIFVLEATRRVVNPALVVVAIIFILYAKFGASLPGVLSHPSYDWKQILEHLYYTKEGIFGTPIAVSSSFVVLFVIFGAFLERSGAGRFFIDLAYSLTGWMVGGPAKAAVVSSALMGTISGSSVANTVTTGAFTIPLMKRVGYKPEFAGAVEPAASTGGQIMPPIMGAAAFIMAEFVGMPYINIVYAAIIPAFLYFFGVFSAVDFEARKENLRGLSREELPSPLQVLKGGWYYLVPLFIIIYMLVSGYTPILAGVYSIYAVIAIMILKPLIMNYRKPAEQREPLGKVLKGSILNILSALEHGGRSATTVAMACASAGIIVGVVTLTGLGFKIAAAAIALSHGYLPIILALTMLVSLILGMGVPTTANYIITSTIAAPAIITFMAQGYGMPVREFLETYPELVLPAHMFVFYFGVAADLTPPVALAAYAGSAIAGGDPWKTGINAVKIGIGKYLVPYLFIFSPALLLIGVKTPADVFNLLILLATVMLGIMAINAGTIGCITKPLSKAYRLIAIAAGALLLFPDWTAKVVGLVVFTIIFLKQQYSLHNEVVE</sequence>
<feature type="transmembrane region" description="Helical" evidence="1">
    <location>
        <begin position="145"/>
        <end position="166"/>
    </location>
</feature>
<dbReference type="STRING" id="224325.AF_0636"/>
<dbReference type="EMBL" id="AE000782">
    <property type="protein sequence ID" value="AAB90599.1"/>
    <property type="molecule type" value="Genomic_DNA"/>
</dbReference>
<feature type="transmembrane region" description="Helical" evidence="1">
    <location>
        <begin position="577"/>
        <end position="597"/>
    </location>
</feature>
<protein>
    <recommendedName>
        <fullName evidence="2">TRAP C4-dicarboxylate transport system permease DctM subunit domain-containing protein</fullName>
    </recommendedName>
</protein>
<proteinExistence type="predicted"/>
<feature type="transmembrane region" description="Helical" evidence="1">
    <location>
        <begin position="470"/>
        <end position="489"/>
    </location>
</feature>
<feature type="transmembrane region" description="Helical" evidence="1">
    <location>
        <begin position="26"/>
        <end position="45"/>
    </location>
</feature>
<reference evidence="3 4" key="1">
    <citation type="journal article" date="1997" name="Nature">
        <title>The complete genome sequence of the hyperthermophilic, sulphate-reducing archaeon Archaeoglobus fulgidus.</title>
        <authorList>
            <person name="Klenk H.P."/>
            <person name="Clayton R.A."/>
            <person name="Tomb J."/>
            <person name="White O."/>
            <person name="Nelson K.E."/>
            <person name="Ketchum K.A."/>
            <person name="Dodson R.J."/>
            <person name="Gwinn M."/>
            <person name="Hickey E.K."/>
            <person name="Peterson J.D."/>
            <person name="Richardson D.L."/>
            <person name="Kerlavage A.R."/>
            <person name="Graham D.E."/>
            <person name="Kyrpides N.C."/>
            <person name="Fleischmann R.D."/>
            <person name="Quackenbush J."/>
            <person name="Lee N.H."/>
            <person name="Sutton G.G."/>
            <person name="Gill S."/>
            <person name="Kirkness E.F."/>
            <person name="Dougherty B.A."/>
            <person name="McKenney K."/>
            <person name="Adams M.D."/>
            <person name="Loftus B."/>
            <person name="Peterson S."/>
            <person name="Reich C.I."/>
            <person name="McNeil L.K."/>
            <person name="Badger J.H."/>
            <person name="Glodek A."/>
            <person name="Zhou L."/>
            <person name="Overbeek R."/>
            <person name="Gocayne J.D."/>
            <person name="Weidman J.F."/>
            <person name="McDonald L."/>
            <person name="Utterback T."/>
            <person name="Cotton M.D."/>
            <person name="Spriggs T."/>
            <person name="Artiach P."/>
            <person name="Kaine B.P."/>
            <person name="Sykes S.M."/>
            <person name="Sadow P.W."/>
            <person name="D'Andrea K.P."/>
            <person name="Bowman C."/>
            <person name="Fujii C."/>
            <person name="Garland S.A."/>
            <person name="Mason T.M."/>
            <person name="Olsen G.J."/>
            <person name="Fraser C.M."/>
            <person name="Smith H.O."/>
            <person name="Woese C.R."/>
            <person name="Venter J.C."/>
        </authorList>
    </citation>
    <scope>NUCLEOTIDE SEQUENCE [LARGE SCALE GENOMIC DNA]</scope>
    <source>
        <strain evidence="4">ATCC 49558 / DSM 4304 / JCM 9628 / NBRC 100126 / VC-16</strain>
    </source>
</reference>
<feature type="transmembrane region" description="Helical" evidence="1">
    <location>
        <begin position="496"/>
        <end position="516"/>
    </location>
</feature>
<evidence type="ECO:0000256" key="1">
    <source>
        <dbReference type="SAM" id="Phobius"/>
    </source>
</evidence>
<dbReference type="PaxDb" id="224325-AF_0636"/>
<gene>
    <name evidence="3" type="ordered locus">AF_0636</name>
</gene>
<feature type="transmembrane region" description="Helical" evidence="1">
    <location>
        <begin position="603"/>
        <end position="626"/>
    </location>
</feature>
<dbReference type="NCBIfam" id="TIGR02123">
    <property type="entry name" value="TRAP_fused"/>
    <property type="match status" value="1"/>
</dbReference>
<keyword evidence="1" id="KW-0472">Membrane</keyword>
<dbReference type="KEGG" id="afu:AF_0636"/>
<dbReference type="PIR" id="D69329">
    <property type="entry name" value="D69329"/>
</dbReference>
<keyword evidence="1" id="KW-1133">Transmembrane helix</keyword>
<feature type="transmembrane region" description="Helical" evidence="1">
    <location>
        <begin position="536"/>
        <end position="556"/>
    </location>
</feature>
<feature type="transmembrane region" description="Helical" evidence="1">
    <location>
        <begin position="87"/>
        <end position="105"/>
    </location>
</feature>
<feature type="transmembrane region" description="Helical" evidence="1">
    <location>
        <begin position="57"/>
        <end position="75"/>
    </location>
</feature>
<dbReference type="Proteomes" id="UP000002199">
    <property type="component" value="Chromosome"/>
</dbReference>
<feature type="transmembrane region" description="Helical" evidence="1">
    <location>
        <begin position="437"/>
        <end position="458"/>
    </location>
</feature>
<feature type="transmembrane region" description="Helical" evidence="1">
    <location>
        <begin position="186"/>
        <end position="209"/>
    </location>
</feature>
<feature type="transmembrane region" description="Helical" evidence="1">
    <location>
        <begin position="354"/>
        <end position="373"/>
    </location>
</feature>
<dbReference type="AlphaFoldDB" id="O29619"/>
<dbReference type="eggNOG" id="arCOG01906">
    <property type="taxonomic scope" value="Archaea"/>
</dbReference>
<feature type="transmembrane region" description="Helical" evidence="1">
    <location>
        <begin position="379"/>
        <end position="399"/>
    </location>
</feature>
<feature type="transmembrane region" description="Helical" evidence="1">
    <location>
        <begin position="638"/>
        <end position="667"/>
    </location>
</feature>
<dbReference type="Pfam" id="PF06808">
    <property type="entry name" value="DctM"/>
    <property type="match status" value="1"/>
</dbReference>